<keyword evidence="2" id="KW-1185">Reference proteome</keyword>
<dbReference type="Pfam" id="PF19670">
    <property type="entry name" value="DUF6173"/>
    <property type="match status" value="1"/>
</dbReference>
<organism evidence="1 2">
    <name type="scientific">Paenibacillus puldeungensis</name>
    <dbReference type="NCBI Taxonomy" id="696536"/>
    <lineage>
        <taxon>Bacteria</taxon>
        <taxon>Bacillati</taxon>
        <taxon>Bacillota</taxon>
        <taxon>Bacilli</taxon>
        <taxon>Bacillales</taxon>
        <taxon>Paenibacillaceae</taxon>
        <taxon>Paenibacillus</taxon>
    </lineage>
</organism>
<dbReference type="Proteomes" id="UP001597262">
    <property type="component" value="Unassembled WGS sequence"/>
</dbReference>
<evidence type="ECO:0000313" key="2">
    <source>
        <dbReference type="Proteomes" id="UP001597262"/>
    </source>
</evidence>
<evidence type="ECO:0000313" key="1">
    <source>
        <dbReference type="EMBL" id="MFD1179662.1"/>
    </source>
</evidence>
<dbReference type="RefSeq" id="WP_379322084.1">
    <property type="nucleotide sequence ID" value="NZ_JBHTLM010000037.1"/>
</dbReference>
<comment type="caution">
    <text evidence="1">The sequence shown here is derived from an EMBL/GenBank/DDBJ whole genome shotgun (WGS) entry which is preliminary data.</text>
</comment>
<accession>A0ABW3S4E5</accession>
<name>A0ABW3S4E5_9BACL</name>
<dbReference type="EMBL" id="JBHTLM010000037">
    <property type="protein sequence ID" value="MFD1179662.1"/>
    <property type="molecule type" value="Genomic_DNA"/>
</dbReference>
<protein>
    <submittedName>
        <fullName evidence="1">DUF6173 family protein</fullName>
    </submittedName>
</protein>
<dbReference type="InterPro" id="IPR046171">
    <property type="entry name" value="DUF6173"/>
</dbReference>
<sequence>MSGFDFDDSSNVINRAIPTIDISGLRDHHLADYQYEVITESILDYQKKLDDTLDVALFLASFGQTVLMQVTNVGYSNPSIIRFYGFVNGRESELIQHVSQLSFLLTSTPKDDPNREPIRIKGFVDGD</sequence>
<gene>
    <name evidence="1" type="ORF">ACFQ3W_25645</name>
</gene>
<reference evidence="2" key="1">
    <citation type="journal article" date="2019" name="Int. J. Syst. Evol. Microbiol.">
        <title>The Global Catalogue of Microorganisms (GCM) 10K type strain sequencing project: providing services to taxonomists for standard genome sequencing and annotation.</title>
        <authorList>
            <consortium name="The Broad Institute Genomics Platform"/>
            <consortium name="The Broad Institute Genome Sequencing Center for Infectious Disease"/>
            <person name="Wu L."/>
            <person name="Ma J."/>
        </authorList>
    </citation>
    <scope>NUCLEOTIDE SEQUENCE [LARGE SCALE GENOMIC DNA]</scope>
    <source>
        <strain evidence="2">CCUG 59189</strain>
    </source>
</reference>
<proteinExistence type="predicted"/>